<dbReference type="Gene3D" id="4.10.240.10">
    <property type="entry name" value="Zn(2)-C6 fungal-type DNA-binding domain"/>
    <property type="match status" value="1"/>
</dbReference>
<dbReference type="InParanoid" id="B8LSX2"/>
<dbReference type="SUPFAM" id="SSF57701">
    <property type="entry name" value="Zn2/Cys6 DNA-binding domain"/>
    <property type="match status" value="1"/>
</dbReference>
<dbReference type="InterPro" id="IPR052360">
    <property type="entry name" value="Transcr_Regulatory_Proteins"/>
</dbReference>
<proteinExistence type="predicted"/>
<dbReference type="HOGENOM" id="CLU_011409_6_0_1"/>
<protein>
    <recommendedName>
        <fullName evidence="7">Zn(2)-C6 fungal-type domain-containing protein</fullName>
    </recommendedName>
</protein>
<keyword evidence="3" id="KW-0805">Transcription regulation</keyword>
<evidence type="ECO:0000259" key="7">
    <source>
        <dbReference type="Pfam" id="PF00172"/>
    </source>
</evidence>
<dbReference type="OrthoDB" id="2593732at2759"/>
<dbReference type="Pfam" id="PF00172">
    <property type="entry name" value="Zn_clus"/>
    <property type="match status" value="1"/>
</dbReference>
<dbReference type="PANTHER" id="PTHR36206:SF4">
    <property type="entry name" value="HYPOTHETICAL CONSERVED PROTEIN (EUROFUNG)-RELATED"/>
    <property type="match status" value="1"/>
</dbReference>
<dbReference type="STRING" id="441959.B8LSX2"/>
<keyword evidence="6" id="KW-0539">Nucleus</keyword>
<evidence type="ECO:0000313" key="9">
    <source>
        <dbReference type="Proteomes" id="UP000001745"/>
    </source>
</evidence>
<evidence type="ECO:0000256" key="5">
    <source>
        <dbReference type="ARBA" id="ARBA00023163"/>
    </source>
</evidence>
<dbReference type="AlphaFoldDB" id="B8LSX2"/>
<name>B8LSX2_TALSN</name>
<evidence type="ECO:0000256" key="6">
    <source>
        <dbReference type="ARBA" id="ARBA00023242"/>
    </source>
</evidence>
<dbReference type="GO" id="GO:0003677">
    <property type="term" value="F:DNA binding"/>
    <property type="evidence" value="ECO:0007669"/>
    <property type="project" value="UniProtKB-KW"/>
</dbReference>
<dbReference type="InterPro" id="IPR036864">
    <property type="entry name" value="Zn2-C6_fun-type_DNA-bd_sf"/>
</dbReference>
<dbReference type="RefSeq" id="XP_002340355.1">
    <property type="nucleotide sequence ID" value="XM_002340314.1"/>
</dbReference>
<accession>B8LSX2</accession>
<evidence type="ECO:0000256" key="4">
    <source>
        <dbReference type="ARBA" id="ARBA00023125"/>
    </source>
</evidence>
<keyword evidence="1" id="KW-0479">Metal-binding</keyword>
<evidence type="ECO:0000313" key="8">
    <source>
        <dbReference type="EMBL" id="EED22968.1"/>
    </source>
</evidence>
<feature type="domain" description="Zn(2)-C6 fungal-type" evidence="7">
    <location>
        <begin position="18"/>
        <end position="46"/>
    </location>
</feature>
<keyword evidence="9" id="KW-1185">Reference proteome</keyword>
<reference evidence="9" key="1">
    <citation type="journal article" date="2015" name="Genome Announc.">
        <title>Genome sequence of the AIDS-associated pathogen Penicillium marneffei (ATCC18224) and its near taxonomic relative Talaromyces stipitatus (ATCC10500).</title>
        <authorList>
            <person name="Nierman W.C."/>
            <person name="Fedorova-Abrams N.D."/>
            <person name="Andrianopoulos A."/>
        </authorList>
    </citation>
    <scope>NUCLEOTIDE SEQUENCE [LARGE SCALE GENOMIC DNA]</scope>
    <source>
        <strain evidence="9">ATCC 10500 / CBS 375.48 / QM 6759 / NRRL 1006</strain>
    </source>
</reference>
<dbReference type="EMBL" id="EQ962652">
    <property type="protein sequence ID" value="EED22968.1"/>
    <property type="molecule type" value="Genomic_DNA"/>
</dbReference>
<dbReference type="VEuPathDB" id="FungiDB:TSTA_064370"/>
<evidence type="ECO:0000256" key="1">
    <source>
        <dbReference type="ARBA" id="ARBA00022723"/>
    </source>
</evidence>
<dbReference type="PhylomeDB" id="B8LSX2"/>
<sequence length="512" mass="58954">MPRVKPGERQRAYRPKTLRRIKCDEGKPFCNNCTSVNRQCLGYSHSDSLSGSSRKNQVHSTTSVARLDRDISPALNSTDAEQRAFEYYRSRTSSHLAGIQDQEIWERLILQRARVDPGVRHAIIALASFHEDFERGGFERVKSNEVFGLKQYNLAIKEQINLVTNRNGRAEPEAYLPCIVFMLRSNFTSAALLTKKVIGLLHSLRESNQTSKMLLEFLERRFRQIELQSREMFGYKDYSPASPVPHTETPASIPEVFSSVAEAQAFMDYYGQLYRMALHAYEAATGVTQSKNTTVDEGLSEHDPRRGFAQTYISVLNRWTKAFDALVDSRAGSFTEAEMRTISILRMHQRHNQISLEVSTRHTSPDDQMFWDDYCPVYDQIINLTEEFMASQSRENNTSFSLDQFTIGPIFELARRCRDPRIRRKALKILRACHIREGMWDSELAVLVIERIIAIEEDGAIVQSCQDVPSWRRIFNIQHVLDMEARTIVLKYDRKASATRSVTVQMQEVISW</sequence>
<dbReference type="eggNOG" id="ENOG502SM93">
    <property type="taxonomic scope" value="Eukaryota"/>
</dbReference>
<gene>
    <name evidence="8" type="ORF">TSTA_064370</name>
</gene>
<dbReference type="InterPro" id="IPR001138">
    <property type="entry name" value="Zn2Cys6_DnaBD"/>
</dbReference>
<dbReference type="GO" id="GO:0008270">
    <property type="term" value="F:zinc ion binding"/>
    <property type="evidence" value="ECO:0007669"/>
    <property type="project" value="InterPro"/>
</dbReference>
<keyword evidence="2" id="KW-0862">Zinc</keyword>
<dbReference type="GO" id="GO:0000981">
    <property type="term" value="F:DNA-binding transcription factor activity, RNA polymerase II-specific"/>
    <property type="evidence" value="ECO:0007669"/>
    <property type="project" value="InterPro"/>
</dbReference>
<dbReference type="GeneID" id="8104203"/>
<dbReference type="PANTHER" id="PTHR36206">
    <property type="entry name" value="ASPERCRYPTIN BIOSYNTHESIS CLUSTER-SPECIFIC TRANSCRIPTION REGULATOR ATNN-RELATED"/>
    <property type="match status" value="1"/>
</dbReference>
<dbReference type="CDD" id="cd00067">
    <property type="entry name" value="GAL4"/>
    <property type="match status" value="1"/>
</dbReference>
<organism evidence="8 9">
    <name type="scientific">Talaromyces stipitatus (strain ATCC 10500 / CBS 375.48 / QM 6759 / NRRL 1006)</name>
    <name type="common">Penicillium stipitatum</name>
    <dbReference type="NCBI Taxonomy" id="441959"/>
    <lineage>
        <taxon>Eukaryota</taxon>
        <taxon>Fungi</taxon>
        <taxon>Dikarya</taxon>
        <taxon>Ascomycota</taxon>
        <taxon>Pezizomycotina</taxon>
        <taxon>Eurotiomycetes</taxon>
        <taxon>Eurotiomycetidae</taxon>
        <taxon>Eurotiales</taxon>
        <taxon>Trichocomaceae</taxon>
        <taxon>Talaromyces</taxon>
        <taxon>Talaromyces sect. Talaromyces</taxon>
    </lineage>
</organism>
<evidence type="ECO:0000256" key="3">
    <source>
        <dbReference type="ARBA" id="ARBA00023015"/>
    </source>
</evidence>
<keyword evidence="4" id="KW-0238">DNA-binding</keyword>
<evidence type="ECO:0000256" key="2">
    <source>
        <dbReference type="ARBA" id="ARBA00022833"/>
    </source>
</evidence>
<dbReference type="Proteomes" id="UP000001745">
    <property type="component" value="Unassembled WGS sequence"/>
</dbReference>
<dbReference type="OMA" id="RACHIRE"/>
<keyword evidence="5" id="KW-0804">Transcription</keyword>